<accession>A0ABQ9IGJ5</accession>
<keyword evidence="2" id="KW-1185">Reference proteome</keyword>
<comment type="caution">
    <text evidence="1">The sequence shown here is derived from an EMBL/GenBank/DDBJ whole genome shotgun (WGS) entry which is preliminary data.</text>
</comment>
<evidence type="ECO:0000313" key="2">
    <source>
        <dbReference type="Proteomes" id="UP001159363"/>
    </source>
</evidence>
<dbReference type="InterPro" id="IPR012337">
    <property type="entry name" value="RNaseH-like_sf"/>
</dbReference>
<dbReference type="SUPFAM" id="SSF53098">
    <property type="entry name" value="Ribonuclease H-like"/>
    <property type="match status" value="1"/>
</dbReference>
<dbReference type="Proteomes" id="UP001159363">
    <property type="component" value="Chromosome 1"/>
</dbReference>
<protein>
    <submittedName>
        <fullName evidence="1">Uncharacterized protein</fullName>
    </submittedName>
</protein>
<gene>
    <name evidence="1" type="ORF">PR048_001107</name>
</gene>
<name>A0ABQ9IGJ5_9NEOP</name>
<organism evidence="1 2">
    <name type="scientific">Dryococelus australis</name>
    <dbReference type="NCBI Taxonomy" id="614101"/>
    <lineage>
        <taxon>Eukaryota</taxon>
        <taxon>Metazoa</taxon>
        <taxon>Ecdysozoa</taxon>
        <taxon>Arthropoda</taxon>
        <taxon>Hexapoda</taxon>
        <taxon>Insecta</taxon>
        <taxon>Pterygota</taxon>
        <taxon>Neoptera</taxon>
        <taxon>Polyneoptera</taxon>
        <taxon>Phasmatodea</taxon>
        <taxon>Verophasmatodea</taxon>
        <taxon>Anareolatae</taxon>
        <taxon>Phasmatidae</taxon>
        <taxon>Eurycanthinae</taxon>
        <taxon>Dryococelus</taxon>
    </lineage>
</organism>
<evidence type="ECO:0000313" key="1">
    <source>
        <dbReference type="EMBL" id="KAJ8895769.1"/>
    </source>
</evidence>
<reference evidence="1 2" key="1">
    <citation type="submission" date="2023-02" db="EMBL/GenBank/DDBJ databases">
        <title>LHISI_Scaffold_Assembly.</title>
        <authorList>
            <person name="Stuart O.P."/>
            <person name="Cleave R."/>
            <person name="Magrath M.J.L."/>
            <person name="Mikheyev A.S."/>
        </authorList>
    </citation>
    <scope>NUCLEOTIDE SEQUENCE [LARGE SCALE GENOMIC DNA]</scope>
    <source>
        <strain evidence="1">Daus_M_001</strain>
        <tissue evidence="1">Leg muscle</tissue>
    </source>
</reference>
<sequence>MATEEKVFQRLMEKFVQPNMLYQPLLHLTLILQIQTDANGVGLRDLFSRCVEVYPLTKINIKAIVDVMEKEFFPRWGYPCCILTNTGP</sequence>
<dbReference type="Gene3D" id="3.30.420.10">
    <property type="entry name" value="Ribonuclease H-like superfamily/Ribonuclease H"/>
    <property type="match status" value="1"/>
</dbReference>
<dbReference type="InterPro" id="IPR036397">
    <property type="entry name" value="RNaseH_sf"/>
</dbReference>
<dbReference type="EMBL" id="JARBHB010000001">
    <property type="protein sequence ID" value="KAJ8895769.1"/>
    <property type="molecule type" value="Genomic_DNA"/>
</dbReference>
<proteinExistence type="predicted"/>